<keyword evidence="2" id="KW-0813">Transport</keyword>
<evidence type="ECO:0000256" key="9">
    <source>
        <dbReference type="PROSITE-ProRule" id="PRU00473"/>
    </source>
</evidence>
<keyword evidence="8" id="KW-0998">Cell outer membrane</keyword>
<dbReference type="SUPFAM" id="SSF103088">
    <property type="entry name" value="OmpA-like"/>
    <property type="match status" value="1"/>
</dbReference>
<comment type="subcellular location">
    <subcellularLocation>
        <location evidence="1">Cell outer membrane</location>
        <topology evidence="1">Multi-pass membrane protein</topology>
    </subcellularLocation>
</comment>
<keyword evidence="4" id="KW-0812">Transmembrane</keyword>
<reference evidence="13" key="1">
    <citation type="journal article" date="2019" name="Int. J. Syst. Evol. Microbiol.">
        <title>The Global Catalogue of Microorganisms (GCM) 10K type strain sequencing project: providing services to taxonomists for standard genome sequencing and annotation.</title>
        <authorList>
            <consortium name="The Broad Institute Genomics Platform"/>
            <consortium name="The Broad Institute Genome Sequencing Center for Infectious Disease"/>
            <person name="Wu L."/>
            <person name="Ma J."/>
        </authorList>
    </citation>
    <scope>NUCLEOTIDE SEQUENCE [LARGE SCALE GENOMIC DNA]</scope>
    <source>
        <strain evidence="13">CECT 7649</strain>
    </source>
</reference>
<feature type="domain" description="OmpA-like" evidence="11">
    <location>
        <begin position="345"/>
        <end position="463"/>
    </location>
</feature>
<evidence type="ECO:0000256" key="10">
    <source>
        <dbReference type="SAM" id="SignalP"/>
    </source>
</evidence>
<dbReference type="InterPro" id="IPR028974">
    <property type="entry name" value="TSP_type-3_rpt"/>
</dbReference>
<accession>A0ABW3J3F4</accession>
<keyword evidence="3" id="KW-1134">Transmembrane beta strand</keyword>
<keyword evidence="6" id="KW-0626">Porin</keyword>
<organism evidence="12 13">
    <name type="scientific">Flavobacterium myungsuense</name>
    <dbReference type="NCBI Taxonomy" id="651823"/>
    <lineage>
        <taxon>Bacteria</taxon>
        <taxon>Pseudomonadati</taxon>
        <taxon>Bacteroidota</taxon>
        <taxon>Flavobacteriia</taxon>
        <taxon>Flavobacteriales</taxon>
        <taxon>Flavobacteriaceae</taxon>
        <taxon>Flavobacterium</taxon>
    </lineage>
</organism>
<dbReference type="RefSeq" id="WP_379756827.1">
    <property type="nucleotide sequence ID" value="NZ_JBHSYB010000026.1"/>
</dbReference>
<comment type="caution">
    <text evidence="12">The sequence shown here is derived from an EMBL/GenBank/DDBJ whole genome shotgun (WGS) entry which is preliminary data.</text>
</comment>
<keyword evidence="10" id="KW-0732">Signal</keyword>
<dbReference type="SUPFAM" id="SSF103647">
    <property type="entry name" value="TSP type-3 repeat"/>
    <property type="match status" value="1"/>
</dbReference>
<evidence type="ECO:0000256" key="3">
    <source>
        <dbReference type="ARBA" id="ARBA00022452"/>
    </source>
</evidence>
<keyword evidence="7 9" id="KW-0472">Membrane</keyword>
<gene>
    <name evidence="12" type="ORF">ACFQ0S_10235</name>
</gene>
<dbReference type="InterPro" id="IPR036737">
    <property type="entry name" value="OmpA-like_sf"/>
</dbReference>
<evidence type="ECO:0000256" key="2">
    <source>
        <dbReference type="ARBA" id="ARBA00022448"/>
    </source>
</evidence>
<dbReference type="Proteomes" id="UP001597051">
    <property type="component" value="Unassembled WGS sequence"/>
</dbReference>
<dbReference type="InterPro" id="IPR050330">
    <property type="entry name" value="Bact_OuterMem_StrucFunc"/>
</dbReference>
<protein>
    <submittedName>
        <fullName evidence="12">OmpA family protein</fullName>
    </submittedName>
</protein>
<dbReference type="CDD" id="cd07185">
    <property type="entry name" value="OmpA_C-like"/>
    <property type="match status" value="1"/>
</dbReference>
<dbReference type="InterPro" id="IPR006665">
    <property type="entry name" value="OmpA-like"/>
</dbReference>
<proteinExistence type="predicted"/>
<keyword evidence="5" id="KW-0406">Ion transport</keyword>
<evidence type="ECO:0000259" key="11">
    <source>
        <dbReference type="PROSITE" id="PS51123"/>
    </source>
</evidence>
<dbReference type="Pfam" id="PF00691">
    <property type="entry name" value="OmpA"/>
    <property type="match status" value="1"/>
</dbReference>
<keyword evidence="13" id="KW-1185">Reference proteome</keyword>
<dbReference type="Gene3D" id="3.30.1330.60">
    <property type="entry name" value="OmpA-like domain"/>
    <property type="match status" value="1"/>
</dbReference>
<feature type="chain" id="PRO_5045143187" evidence="10">
    <location>
        <begin position="21"/>
        <end position="463"/>
    </location>
</feature>
<sequence length="463" mass="51366">MKKSLLLLSISLLAITTTIAQNKVKKETPKKETNDATIKSNTFNRWTVEVSAGRSKGIKPYNDGYFGSNSNDYLGTLGFNSYSAGVRYMFSPKFGLKLDFSSDLLKNPVSDPSDDNKSLPFKTQQYRVSIQGVVNAARLFDIENELGRFNFLVHGGLHLSQRTPKLETLPKYNSTEDDGGIVFGLSPEFRVFKNFSIIADYSVLYNFRQNYAWDGNYSATENNLYGQMASATIGLTYSFGENKMHGDWANIVTKEMLAVEALDKKVGDIEKLMDDSDKDGVPDYLDVENNSIAGVAVDTKGRMVDTNKNGVPDELEKYLANNYSDKTETNTILEGAKSESKSELIKDLVNKGYVAAYFEFNASKPTDMSSDGIGFILTYLRSNPTSTVDIIGYADEIGNSDYNIKLANKRSKAVKDILIKSGVNPYRLNIIPGAGTDRGIDKSVDAKSPEARRLVRKVVFQIK</sequence>
<evidence type="ECO:0000313" key="13">
    <source>
        <dbReference type="Proteomes" id="UP001597051"/>
    </source>
</evidence>
<dbReference type="InterPro" id="IPR011250">
    <property type="entry name" value="OMP/PagP_B-barrel"/>
</dbReference>
<evidence type="ECO:0000256" key="1">
    <source>
        <dbReference type="ARBA" id="ARBA00004571"/>
    </source>
</evidence>
<dbReference type="PANTHER" id="PTHR30329">
    <property type="entry name" value="STATOR ELEMENT OF FLAGELLAR MOTOR COMPLEX"/>
    <property type="match status" value="1"/>
</dbReference>
<feature type="signal peptide" evidence="10">
    <location>
        <begin position="1"/>
        <end position="20"/>
    </location>
</feature>
<dbReference type="InterPro" id="IPR006664">
    <property type="entry name" value="OMP_bac"/>
</dbReference>
<evidence type="ECO:0000256" key="4">
    <source>
        <dbReference type="ARBA" id="ARBA00022692"/>
    </source>
</evidence>
<evidence type="ECO:0000313" key="12">
    <source>
        <dbReference type="EMBL" id="MFD0984849.1"/>
    </source>
</evidence>
<dbReference type="SUPFAM" id="SSF56925">
    <property type="entry name" value="OMPA-like"/>
    <property type="match status" value="1"/>
</dbReference>
<evidence type="ECO:0000256" key="8">
    <source>
        <dbReference type="ARBA" id="ARBA00023237"/>
    </source>
</evidence>
<evidence type="ECO:0000256" key="7">
    <source>
        <dbReference type="ARBA" id="ARBA00023136"/>
    </source>
</evidence>
<name>A0ABW3J3F4_9FLAO</name>
<dbReference type="PANTHER" id="PTHR30329:SF21">
    <property type="entry name" value="LIPOPROTEIN YIAD-RELATED"/>
    <property type="match status" value="1"/>
</dbReference>
<dbReference type="EMBL" id="JBHTIZ010000025">
    <property type="protein sequence ID" value="MFD0984849.1"/>
    <property type="molecule type" value="Genomic_DNA"/>
</dbReference>
<dbReference type="PRINTS" id="PR01021">
    <property type="entry name" value="OMPADOMAIN"/>
</dbReference>
<dbReference type="PROSITE" id="PS51123">
    <property type="entry name" value="OMPA_2"/>
    <property type="match status" value="1"/>
</dbReference>
<evidence type="ECO:0000256" key="6">
    <source>
        <dbReference type="ARBA" id="ARBA00023114"/>
    </source>
</evidence>
<evidence type="ECO:0000256" key="5">
    <source>
        <dbReference type="ARBA" id="ARBA00023065"/>
    </source>
</evidence>